<dbReference type="Proteomes" id="UP000783686">
    <property type="component" value="Unassembled WGS sequence"/>
</dbReference>
<evidence type="ECO:0000256" key="9">
    <source>
        <dbReference type="ARBA" id="ARBA00023170"/>
    </source>
</evidence>
<dbReference type="SUPFAM" id="SSF57716">
    <property type="entry name" value="Glucocorticoid receptor-like (DNA-binding domain)"/>
    <property type="match status" value="1"/>
</dbReference>
<dbReference type="EMBL" id="CAJFCW020000004">
    <property type="protein sequence ID" value="CAG9114666.1"/>
    <property type="molecule type" value="Genomic_DNA"/>
</dbReference>
<sequence>MATALAVSFSKQRRGTVGGRLRRQNATGRFNEELNQCVDDMEENSESTGRFVRHSSRLAKRSGQFSTKSAGRPKGEVDPTLKRARRSARHATTSNQNFLESTESSEYSTSISTHPEAAASSSDYVSNQHLQYQPSGHFSDQKTRIGRSSVTSTDAQDISTESSINSSQCSQVSVQYDELEEGYSRLNEGNLENSGNFDVDLVGFRGKSGLLLGENGVLKSKNGQLLCIICGRDGAGKHYGIQSCLGCKTFFRRAVIHNRRYFCDNNLECDAREKKSRGPCAACRLHRCFMAGMTKEALKGKRDIIPLKPKTRSKRQSSNEENVTPSPVQTPIEVNIPLDLNNLIDPLTELDYRTRENKLQRFDSMTRARKLSCDLTDNYPPFAYFTGLRIVDTVELAALASVEMYAMVEWADGLSFFHNLSVSHRAAALRRYSVYQLVIETGYCTAVSQYDDVWMMPNGTCMPRDVAFLPEESQKIVNPDRAWRQEKLYNQMTNSCIDDVAMPMRRLNILPQELATLKVIVFCQSCNFVCRELFESGCDVQSSLGYIEEFKDKVIKDLFCFYQISRMENYEERFGNLLLIVSGIVSTATFLRESYQVMRVFGIVLFDNFTEKLLFSAESDGFVL</sequence>
<dbReference type="Pfam" id="PF00104">
    <property type="entry name" value="Hormone_recep"/>
    <property type="match status" value="1"/>
</dbReference>
<keyword evidence="15" id="KW-1185">Reference proteome</keyword>
<evidence type="ECO:0000256" key="2">
    <source>
        <dbReference type="ARBA" id="ARBA00005993"/>
    </source>
</evidence>
<name>A0A811L1T5_9BILA</name>
<feature type="region of interest" description="Disordered" evidence="11">
    <location>
        <begin position="41"/>
        <end position="166"/>
    </location>
</feature>
<comment type="caution">
    <text evidence="14">The sequence shown here is derived from an EMBL/GenBank/DDBJ whole genome shotgun (WGS) entry which is preliminary data.</text>
</comment>
<dbReference type="EMBL" id="CAJFDH010000004">
    <property type="protein sequence ID" value="CAD5221157.1"/>
    <property type="molecule type" value="Genomic_DNA"/>
</dbReference>
<dbReference type="GO" id="GO:0005634">
    <property type="term" value="C:nucleus"/>
    <property type="evidence" value="ECO:0007669"/>
    <property type="project" value="UniProtKB-SubCell"/>
</dbReference>
<feature type="compositionally biased region" description="Low complexity" evidence="11">
    <location>
        <begin position="156"/>
        <end position="166"/>
    </location>
</feature>
<keyword evidence="9" id="KW-0675">Receptor</keyword>
<dbReference type="InterPro" id="IPR001628">
    <property type="entry name" value="Znf_hrmn_rcpt"/>
</dbReference>
<feature type="compositionally biased region" description="Polar residues" evidence="11">
    <location>
        <begin position="119"/>
        <end position="138"/>
    </location>
</feature>
<dbReference type="Gene3D" id="3.30.50.10">
    <property type="entry name" value="Erythroid Transcription Factor GATA-1, subunit A"/>
    <property type="match status" value="1"/>
</dbReference>
<feature type="compositionally biased region" description="Polar residues" evidence="11">
    <location>
        <begin position="319"/>
        <end position="328"/>
    </location>
</feature>
<evidence type="ECO:0000313" key="15">
    <source>
        <dbReference type="Proteomes" id="UP000614601"/>
    </source>
</evidence>
<keyword evidence="5" id="KW-0862">Zinc</keyword>
<evidence type="ECO:0000259" key="13">
    <source>
        <dbReference type="PROSITE" id="PS51843"/>
    </source>
</evidence>
<keyword evidence="4" id="KW-0863">Zinc-finger</keyword>
<proteinExistence type="inferred from homology"/>
<keyword evidence="3" id="KW-0479">Metal-binding</keyword>
<keyword evidence="8" id="KW-0804">Transcription</keyword>
<dbReference type="AlphaFoldDB" id="A0A811L1T5"/>
<reference evidence="14" key="1">
    <citation type="submission" date="2020-09" db="EMBL/GenBank/DDBJ databases">
        <authorList>
            <person name="Kikuchi T."/>
        </authorList>
    </citation>
    <scope>NUCLEOTIDE SEQUENCE</scope>
    <source>
        <strain evidence="14">SH1</strain>
    </source>
</reference>
<dbReference type="PANTHER" id="PTHR46587">
    <property type="entry name" value="NUCLEAR HORMONE RECEPTOR FAMILY"/>
    <property type="match status" value="1"/>
</dbReference>
<evidence type="ECO:0000256" key="5">
    <source>
        <dbReference type="ARBA" id="ARBA00022833"/>
    </source>
</evidence>
<dbReference type="InterPro" id="IPR013088">
    <property type="entry name" value="Znf_NHR/GATA"/>
</dbReference>
<feature type="region of interest" description="Disordered" evidence="11">
    <location>
        <begin position="304"/>
        <end position="328"/>
    </location>
</feature>
<dbReference type="Proteomes" id="UP000614601">
    <property type="component" value="Unassembled WGS sequence"/>
</dbReference>
<dbReference type="InterPro" id="IPR000536">
    <property type="entry name" value="Nucl_hrmn_rcpt_lig-bd"/>
</dbReference>
<evidence type="ECO:0000256" key="6">
    <source>
        <dbReference type="ARBA" id="ARBA00023015"/>
    </source>
</evidence>
<keyword evidence="7" id="KW-0238">DNA-binding</keyword>
<keyword evidence="10" id="KW-0539">Nucleus</keyword>
<dbReference type="PANTHER" id="PTHR46587:SF7">
    <property type="entry name" value="NUCLEAR HORMONE RECEPTOR FAMILY MEMBER NHR-19"/>
    <property type="match status" value="1"/>
</dbReference>
<evidence type="ECO:0000313" key="14">
    <source>
        <dbReference type="EMBL" id="CAD5221157.1"/>
    </source>
</evidence>
<dbReference type="GO" id="GO:0000978">
    <property type="term" value="F:RNA polymerase II cis-regulatory region sequence-specific DNA binding"/>
    <property type="evidence" value="ECO:0007669"/>
    <property type="project" value="InterPro"/>
</dbReference>
<feature type="compositionally biased region" description="Basic residues" evidence="11">
    <location>
        <begin position="51"/>
        <end position="60"/>
    </location>
</feature>
<dbReference type="GO" id="GO:0003700">
    <property type="term" value="F:DNA-binding transcription factor activity"/>
    <property type="evidence" value="ECO:0007669"/>
    <property type="project" value="InterPro"/>
</dbReference>
<feature type="compositionally biased region" description="Polar residues" evidence="11">
    <location>
        <begin position="146"/>
        <end position="155"/>
    </location>
</feature>
<feature type="compositionally biased region" description="Low complexity" evidence="11">
    <location>
        <begin position="90"/>
        <end position="113"/>
    </location>
</feature>
<comment type="similarity">
    <text evidence="2">Belongs to the nuclear hormone receptor family.</text>
</comment>
<evidence type="ECO:0000256" key="7">
    <source>
        <dbReference type="ARBA" id="ARBA00023125"/>
    </source>
</evidence>
<dbReference type="InterPro" id="IPR049636">
    <property type="entry name" value="HNF4-like_DBD"/>
</dbReference>
<dbReference type="PROSITE" id="PS51843">
    <property type="entry name" value="NR_LBD"/>
    <property type="match status" value="1"/>
</dbReference>
<evidence type="ECO:0000256" key="3">
    <source>
        <dbReference type="ARBA" id="ARBA00022723"/>
    </source>
</evidence>
<accession>A0A811L1T5</accession>
<dbReference type="SMART" id="SM00399">
    <property type="entry name" value="ZnF_C4"/>
    <property type="match status" value="1"/>
</dbReference>
<dbReference type="PRINTS" id="PR00047">
    <property type="entry name" value="STROIDFINGER"/>
</dbReference>
<organism evidence="14 15">
    <name type="scientific">Bursaphelenchus okinawaensis</name>
    <dbReference type="NCBI Taxonomy" id="465554"/>
    <lineage>
        <taxon>Eukaryota</taxon>
        <taxon>Metazoa</taxon>
        <taxon>Ecdysozoa</taxon>
        <taxon>Nematoda</taxon>
        <taxon>Chromadorea</taxon>
        <taxon>Rhabditida</taxon>
        <taxon>Tylenchina</taxon>
        <taxon>Tylenchomorpha</taxon>
        <taxon>Aphelenchoidea</taxon>
        <taxon>Aphelenchoididae</taxon>
        <taxon>Bursaphelenchus</taxon>
    </lineage>
</organism>
<gene>
    <name evidence="14" type="ORF">BOKJ2_LOCUS9304</name>
</gene>
<dbReference type="Pfam" id="PF00105">
    <property type="entry name" value="zf-C4"/>
    <property type="match status" value="1"/>
</dbReference>
<evidence type="ECO:0000256" key="8">
    <source>
        <dbReference type="ARBA" id="ARBA00023163"/>
    </source>
</evidence>
<evidence type="ECO:0000256" key="11">
    <source>
        <dbReference type="SAM" id="MobiDB-lite"/>
    </source>
</evidence>
<evidence type="ECO:0000256" key="1">
    <source>
        <dbReference type="ARBA" id="ARBA00004123"/>
    </source>
</evidence>
<dbReference type="SUPFAM" id="SSF48508">
    <property type="entry name" value="Nuclear receptor ligand-binding domain"/>
    <property type="match status" value="1"/>
</dbReference>
<comment type="subcellular location">
    <subcellularLocation>
        <location evidence="1">Nucleus</location>
    </subcellularLocation>
</comment>
<feature type="domain" description="Nuclear receptor" evidence="12">
    <location>
        <begin position="224"/>
        <end position="300"/>
    </location>
</feature>
<dbReference type="GO" id="GO:0008270">
    <property type="term" value="F:zinc ion binding"/>
    <property type="evidence" value="ECO:0007669"/>
    <property type="project" value="UniProtKB-KW"/>
</dbReference>
<dbReference type="InterPro" id="IPR035500">
    <property type="entry name" value="NHR-like_dom_sf"/>
</dbReference>
<evidence type="ECO:0000256" key="4">
    <source>
        <dbReference type="ARBA" id="ARBA00022771"/>
    </source>
</evidence>
<evidence type="ECO:0000256" key="10">
    <source>
        <dbReference type="ARBA" id="ARBA00023242"/>
    </source>
</evidence>
<evidence type="ECO:0000259" key="12">
    <source>
        <dbReference type="PROSITE" id="PS51030"/>
    </source>
</evidence>
<evidence type="ECO:0008006" key="16">
    <source>
        <dbReference type="Google" id="ProtNLM"/>
    </source>
</evidence>
<dbReference type="CDD" id="cd06960">
    <property type="entry name" value="NR_DBD_HNF4A"/>
    <property type="match status" value="1"/>
</dbReference>
<dbReference type="Gene3D" id="1.10.565.10">
    <property type="entry name" value="Retinoid X Receptor"/>
    <property type="match status" value="1"/>
</dbReference>
<keyword evidence="6" id="KW-0805">Transcription regulation</keyword>
<dbReference type="SMART" id="SM00430">
    <property type="entry name" value="HOLI"/>
    <property type="match status" value="1"/>
</dbReference>
<protein>
    <recommendedName>
        <fullName evidence="16">Nuclear receptor domain-containing protein</fullName>
    </recommendedName>
</protein>
<dbReference type="PROSITE" id="PS51030">
    <property type="entry name" value="NUCLEAR_REC_DBD_2"/>
    <property type="match status" value="1"/>
</dbReference>
<dbReference type="OrthoDB" id="5789523at2759"/>
<feature type="domain" description="NR LBD" evidence="13">
    <location>
        <begin position="339"/>
        <end position="617"/>
    </location>
</feature>